<dbReference type="InterPro" id="IPR045357">
    <property type="entry name" value="Aminopeptidase_N-like_N"/>
</dbReference>
<name>J9D872_EDHAE</name>
<feature type="domain" description="Aminopeptidase N-like N-terminal" evidence="14">
    <location>
        <begin position="24"/>
        <end position="203"/>
    </location>
</feature>
<dbReference type="CDD" id="cd09601">
    <property type="entry name" value="M1_APN-Q_like"/>
    <property type="match status" value="1"/>
</dbReference>
<evidence type="ECO:0000256" key="1">
    <source>
        <dbReference type="ARBA" id="ARBA00010136"/>
    </source>
</evidence>
<feature type="region of interest" description="Disordered" evidence="12">
    <location>
        <begin position="689"/>
        <end position="740"/>
    </location>
</feature>
<dbReference type="OrthoDB" id="10031169at2759"/>
<evidence type="ECO:0000256" key="11">
    <source>
        <dbReference type="RuleBase" id="RU364040"/>
    </source>
</evidence>
<dbReference type="InterPro" id="IPR050344">
    <property type="entry name" value="Peptidase_M1_aminopeptidases"/>
</dbReference>
<dbReference type="GO" id="GO:0070006">
    <property type="term" value="F:metalloaminopeptidase activity"/>
    <property type="evidence" value="ECO:0007669"/>
    <property type="project" value="TreeGrafter"/>
</dbReference>
<dbReference type="SUPFAM" id="SSF55486">
    <property type="entry name" value="Metalloproteases ('zincins'), catalytic domain"/>
    <property type="match status" value="1"/>
</dbReference>
<dbReference type="EMBL" id="AFBI03000026">
    <property type="protein sequence ID" value="EJW03981.1"/>
    <property type="molecule type" value="Genomic_DNA"/>
</dbReference>
<dbReference type="GO" id="GO:0005737">
    <property type="term" value="C:cytoplasm"/>
    <property type="evidence" value="ECO:0007669"/>
    <property type="project" value="TreeGrafter"/>
</dbReference>
<evidence type="ECO:0000256" key="2">
    <source>
        <dbReference type="ARBA" id="ARBA00022438"/>
    </source>
</evidence>
<keyword evidence="16" id="KW-1185">Reference proteome</keyword>
<proteinExistence type="inferred from homology"/>
<dbReference type="SUPFAM" id="SSF63737">
    <property type="entry name" value="Leukotriene A4 hydrolase N-terminal domain"/>
    <property type="match status" value="2"/>
</dbReference>
<dbReference type="Pfam" id="PF01433">
    <property type="entry name" value="Peptidase_M1"/>
    <property type="match status" value="1"/>
</dbReference>
<accession>J9D872</accession>
<keyword evidence="3 11" id="KW-0645">Protease</keyword>
<reference evidence="15 16" key="1">
    <citation type="submission" date="2011-08" db="EMBL/GenBank/DDBJ databases">
        <authorList>
            <person name="Liu Z.J."/>
            <person name="Shi F.L."/>
            <person name="Lu J.Q."/>
            <person name="Li M."/>
            <person name="Wang Z.L."/>
        </authorList>
    </citation>
    <scope>NUCLEOTIDE SEQUENCE [LARGE SCALE GENOMIC DNA]</scope>
    <source>
        <strain evidence="15 16">USNM 41457</strain>
    </source>
</reference>
<dbReference type="GO" id="GO:0005615">
    <property type="term" value="C:extracellular space"/>
    <property type="evidence" value="ECO:0007669"/>
    <property type="project" value="TreeGrafter"/>
</dbReference>
<evidence type="ECO:0000259" key="14">
    <source>
        <dbReference type="Pfam" id="PF17900"/>
    </source>
</evidence>
<evidence type="ECO:0000256" key="7">
    <source>
        <dbReference type="ARBA" id="ARBA00023049"/>
    </source>
</evidence>
<evidence type="ECO:0000256" key="9">
    <source>
        <dbReference type="PIRSR" id="PIRSR634016-3"/>
    </source>
</evidence>
<evidence type="ECO:0000256" key="8">
    <source>
        <dbReference type="PIRSR" id="PIRSR634016-1"/>
    </source>
</evidence>
<keyword evidence="7 11" id="KW-0482">Metalloprotease</keyword>
<dbReference type="PANTHER" id="PTHR11533">
    <property type="entry name" value="PROTEASE M1 ZINC METALLOPROTEASE"/>
    <property type="match status" value="1"/>
</dbReference>
<keyword evidence="5 11" id="KW-0378">Hydrolase</keyword>
<evidence type="ECO:0000313" key="15">
    <source>
        <dbReference type="EMBL" id="EJW03981.1"/>
    </source>
</evidence>
<comment type="cofactor">
    <cofactor evidence="9 11">
        <name>Zn(2+)</name>
        <dbReference type="ChEBI" id="CHEBI:29105"/>
    </cofactor>
    <text evidence="9 11">Binds 1 zinc ion per subunit.</text>
</comment>
<dbReference type="VEuPathDB" id="MicrosporidiaDB:EDEG_01714"/>
<dbReference type="FunFam" id="1.10.390.10:FF:000001">
    <property type="entry name" value="Aminopeptidase"/>
    <property type="match status" value="1"/>
</dbReference>
<dbReference type="GO" id="GO:0043171">
    <property type="term" value="P:peptide catabolic process"/>
    <property type="evidence" value="ECO:0007669"/>
    <property type="project" value="TreeGrafter"/>
</dbReference>
<sequence length="740" mass="85752">MYFYIIFLHTLLILMRKDLKKDLVPLHYDLLINTDTEKHDFAGRVSVLCKVYEATNLVKLNSKEIQITEHSLFVLKDSRENKHSCEEVRKVSEYKFSEDENEQTIQFELKEDLHPGQILEIIIVFESKLSTNMNGYYVSKYKHENVVKYMFSTHFEATSARSAFPCFDQPDMKATYKVSLILPSDLQGISNSPESEVVSVESKVNEVRSRKDDDEYSFLRHVFDNAKYVFDSKCNKINCKDMKKSLDNENEDEAGIDNDMKKLNSRDGDKGACGHSSGGVKFSEKLVSYINSERIRAYQAKSDIKIMEKFDANKKFIEFDNTPIMSTYLVAFAIGDFGYIEKVSNYEPRIKLRVYAPRGEEKFGEFSLNVSHECIKIFQEYFQIDYPLKKLDMLAVPEFAMGAMENWGLITYRKSSLLFDPQNSTKQSMKWIAETVCHEIAHQWFGNLVTMQWWDDLWLNEGFATWASALGVSKLRKDLIDYDIWTSFISSDVEYGLSVDALQSSHPIKVEVNDPDEIDQIFDGISYSKGASLIRMLENYVTPQIFQKGLINYLNKHLYRNATTSDLWKELSDVSGRNVAEMMDLWVSKVGFPIVNVKEDGNFLILTQERFLMLGDRKNVKENGLKKGDASMNYANLSDIQFDNINDKNNEDNNVGIININNNIQAPLELKKFLDRESKKDKQNNIRVDQENSSIKNQQKDKQNNSLKDQENNIRVDQENSSIKNQQKDQENKFNKRSRK</sequence>
<feature type="domain" description="Peptidase M1 membrane alanine aminopeptidase" evidence="13">
    <location>
        <begin position="366"/>
        <end position="586"/>
    </location>
</feature>
<evidence type="ECO:0000259" key="13">
    <source>
        <dbReference type="Pfam" id="PF01433"/>
    </source>
</evidence>
<dbReference type="GO" id="GO:0042277">
    <property type="term" value="F:peptide binding"/>
    <property type="evidence" value="ECO:0007669"/>
    <property type="project" value="TreeGrafter"/>
</dbReference>
<dbReference type="InParanoid" id="J9D872"/>
<organism evidence="15 16">
    <name type="scientific">Edhazardia aedis (strain USNM 41457)</name>
    <name type="common">Microsporidian parasite</name>
    <dbReference type="NCBI Taxonomy" id="1003232"/>
    <lineage>
        <taxon>Eukaryota</taxon>
        <taxon>Fungi</taxon>
        <taxon>Fungi incertae sedis</taxon>
        <taxon>Microsporidia</taxon>
        <taxon>Edhazardia</taxon>
    </lineage>
</organism>
<dbReference type="Proteomes" id="UP000003163">
    <property type="component" value="Unassembled WGS sequence"/>
</dbReference>
<gene>
    <name evidence="15" type="ORF">EDEG_01714</name>
</gene>
<feature type="binding site" evidence="9">
    <location>
        <position position="442"/>
    </location>
    <ligand>
        <name>Zn(2+)</name>
        <dbReference type="ChEBI" id="CHEBI:29105"/>
        <note>catalytic</note>
    </ligand>
</feature>
<feature type="compositionally biased region" description="Basic and acidic residues" evidence="12">
    <location>
        <begin position="698"/>
        <end position="718"/>
    </location>
</feature>
<dbReference type="STRING" id="1003232.J9D872"/>
<feature type="binding site" evidence="9">
    <location>
        <position position="438"/>
    </location>
    <ligand>
        <name>Zn(2+)</name>
        <dbReference type="ChEBI" id="CHEBI:29105"/>
        <note>catalytic</note>
    </ligand>
</feature>
<dbReference type="EC" id="3.4.11.-" evidence="11"/>
<dbReference type="InterPro" id="IPR014782">
    <property type="entry name" value="Peptidase_M1_dom"/>
</dbReference>
<protein>
    <recommendedName>
        <fullName evidence="11">Aminopeptidase</fullName>
        <ecNumber evidence="11">3.4.11.-</ecNumber>
    </recommendedName>
</protein>
<keyword evidence="2 11" id="KW-0031">Aminopeptidase</keyword>
<dbReference type="MEROPS" id="M01.010"/>
<dbReference type="Gene3D" id="2.60.40.1730">
    <property type="entry name" value="tricorn interacting facor f3 domain"/>
    <property type="match status" value="2"/>
</dbReference>
<keyword evidence="4 9" id="KW-0479">Metal-binding</keyword>
<dbReference type="GO" id="GO:0016020">
    <property type="term" value="C:membrane"/>
    <property type="evidence" value="ECO:0007669"/>
    <property type="project" value="TreeGrafter"/>
</dbReference>
<dbReference type="InterPro" id="IPR034016">
    <property type="entry name" value="M1_APN-typ"/>
</dbReference>
<dbReference type="HOGENOM" id="CLU_375059_0_0_1"/>
<dbReference type="PANTHER" id="PTHR11533:SF299">
    <property type="entry name" value="AMINOPEPTIDASE"/>
    <property type="match status" value="1"/>
</dbReference>
<comment type="caution">
    <text evidence="15">The sequence shown here is derived from an EMBL/GenBank/DDBJ whole genome shotgun (WGS) entry which is preliminary data.</text>
</comment>
<reference evidence="16" key="2">
    <citation type="submission" date="2015-07" db="EMBL/GenBank/DDBJ databases">
        <title>Contrasting host-pathogen interactions and genome evolution in two generalist and specialist microsporidian pathogens of mosquitoes.</title>
        <authorList>
            <consortium name="The Broad Institute Genomics Platform"/>
            <consortium name="The Broad Institute Genome Sequencing Center for Infectious Disease"/>
            <person name="Cuomo C.A."/>
            <person name="Sanscrainte N.D."/>
            <person name="Goldberg J.M."/>
            <person name="Heiman D."/>
            <person name="Young S."/>
            <person name="Zeng Q."/>
            <person name="Becnel J.J."/>
            <person name="Birren B.W."/>
        </authorList>
    </citation>
    <scope>NUCLEOTIDE SEQUENCE [LARGE SCALE GENOMIC DNA]</scope>
    <source>
        <strain evidence="16">USNM 41457</strain>
    </source>
</reference>
<evidence type="ECO:0000256" key="10">
    <source>
        <dbReference type="PIRSR" id="PIRSR634016-4"/>
    </source>
</evidence>
<dbReference type="FunCoup" id="J9D872">
    <property type="interactions" value="148"/>
</dbReference>
<dbReference type="InterPro" id="IPR027268">
    <property type="entry name" value="Peptidase_M4/M1_CTD_sf"/>
</dbReference>
<keyword evidence="6 9" id="KW-0862">Zinc</keyword>
<evidence type="ECO:0000256" key="12">
    <source>
        <dbReference type="SAM" id="MobiDB-lite"/>
    </source>
</evidence>
<feature type="binding site" evidence="9">
    <location>
        <position position="461"/>
    </location>
    <ligand>
        <name>Zn(2+)</name>
        <dbReference type="ChEBI" id="CHEBI:29105"/>
        <note>catalytic</note>
    </ligand>
</feature>
<dbReference type="Pfam" id="PF17900">
    <property type="entry name" value="Peptidase_M1_N"/>
    <property type="match status" value="1"/>
</dbReference>
<feature type="site" description="Transition state stabilizer" evidence="10">
    <location>
        <position position="527"/>
    </location>
</feature>
<feature type="active site" description="Proton acceptor" evidence="8">
    <location>
        <position position="439"/>
    </location>
</feature>
<evidence type="ECO:0000256" key="5">
    <source>
        <dbReference type="ARBA" id="ARBA00022801"/>
    </source>
</evidence>
<evidence type="ECO:0000313" key="16">
    <source>
        <dbReference type="Proteomes" id="UP000003163"/>
    </source>
</evidence>
<dbReference type="AlphaFoldDB" id="J9D872"/>
<evidence type="ECO:0000256" key="3">
    <source>
        <dbReference type="ARBA" id="ARBA00022670"/>
    </source>
</evidence>
<evidence type="ECO:0000256" key="6">
    <source>
        <dbReference type="ARBA" id="ARBA00022833"/>
    </source>
</evidence>
<comment type="similarity">
    <text evidence="1 11">Belongs to the peptidase M1 family.</text>
</comment>
<dbReference type="InterPro" id="IPR042097">
    <property type="entry name" value="Aminopeptidase_N-like_N_sf"/>
</dbReference>
<evidence type="ECO:0000256" key="4">
    <source>
        <dbReference type="ARBA" id="ARBA00022723"/>
    </source>
</evidence>
<dbReference type="Gene3D" id="1.10.390.10">
    <property type="entry name" value="Neutral Protease Domain 2"/>
    <property type="match status" value="1"/>
</dbReference>
<dbReference type="GO" id="GO:0008270">
    <property type="term" value="F:zinc ion binding"/>
    <property type="evidence" value="ECO:0007669"/>
    <property type="project" value="UniProtKB-UniRule"/>
</dbReference>
<dbReference type="GO" id="GO:0006508">
    <property type="term" value="P:proteolysis"/>
    <property type="evidence" value="ECO:0007669"/>
    <property type="project" value="UniProtKB-KW"/>
</dbReference>